<dbReference type="OrthoDB" id="9806546at2"/>
<feature type="binding site" evidence="9">
    <location>
        <position position="123"/>
    </location>
    <ligand>
        <name>NADPH</name>
        <dbReference type="ChEBI" id="CHEBI:57783"/>
    </ligand>
</feature>
<dbReference type="GO" id="GO:0070402">
    <property type="term" value="F:NADPH binding"/>
    <property type="evidence" value="ECO:0007669"/>
    <property type="project" value="InterPro"/>
</dbReference>
<keyword evidence="13" id="KW-0413">Isomerase</keyword>
<evidence type="ECO:0000256" key="8">
    <source>
        <dbReference type="ARBA" id="ARBA00048543"/>
    </source>
</evidence>
<feature type="binding site" evidence="9">
    <location>
        <position position="10"/>
    </location>
    <ligand>
        <name>NADPH</name>
        <dbReference type="ChEBI" id="CHEBI:57783"/>
    </ligand>
</feature>
<evidence type="ECO:0000256" key="1">
    <source>
        <dbReference type="ARBA" id="ARBA00005094"/>
    </source>
</evidence>
<keyword evidence="6 9" id="KW-0464">Manganese</keyword>
<evidence type="ECO:0000256" key="9">
    <source>
        <dbReference type="HAMAP-Rule" id="MF_00183"/>
    </source>
</evidence>
<dbReference type="Pfam" id="PF02670">
    <property type="entry name" value="DXP_reductoisom"/>
    <property type="match status" value="1"/>
</dbReference>
<evidence type="ECO:0000256" key="7">
    <source>
        <dbReference type="ARBA" id="ARBA00023229"/>
    </source>
</evidence>
<feature type="binding site" evidence="9">
    <location>
        <position position="175"/>
    </location>
    <ligand>
        <name>1-deoxy-D-xylulose 5-phosphate</name>
        <dbReference type="ChEBI" id="CHEBI:57792"/>
    </ligand>
</feature>
<dbReference type="SUPFAM" id="SSF69055">
    <property type="entry name" value="1-deoxy-D-xylulose-5-phosphate reductoisomerase, C-terminal domain"/>
    <property type="match status" value="1"/>
</dbReference>
<evidence type="ECO:0000256" key="5">
    <source>
        <dbReference type="ARBA" id="ARBA00023002"/>
    </source>
</evidence>
<feature type="binding site" evidence="9">
    <location>
        <position position="210"/>
    </location>
    <ligand>
        <name>1-deoxy-D-xylulose 5-phosphate</name>
        <dbReference type="ChEBI" id="CHEBI:57792"/>
    </ligand>
</feature>
<feature type="binding site" evidence="9">
    <location>
        <position position="219"/>
    </location>
    <ligand>
        <name>Mn(2+)</name>
        <dbReference type="ChEBI" id="CHEBI:29035"/>
    </ligand>
</feature>
<feature type="domain" description="1-deoxy-D-xylulose 5-phosphate reductoisomerase N-terminal" evidence="10">
    <location>
        <begin position="4"/>
        <end position="131"/>
    </location>
</feature>
<feature type="binding site" evidence="9">
    <location>
        <position position="150"/>
    </location>
    <ligand>
        <name>1-deoxy-D-xylulose 5-phosphate</name>
        <dbReference type="ChEBI" id="CHEBI:57792"/>
    </ligand>
</feature>
<keyword evidence="3 9" id="KW-0479">Metal-binding</keyword>
<dbReference type="PANTHER" id="PTHR30525:SF0">
    <property type="entry name" value="1-DEOXY-D-XYLULOSE 5-PHOSPHATE REDUCTOISOMERASE, CHLOROPLASTIC"/>
    <property type="match status" value="1"/>
</dbReference>
<feature type="binding site" evidence="9">
    <location>
        <position position="37"/>
    </location>
    <ligand>
        <name>NADPH</name>
        <dbReference type="ChEBI" id="CHEBI:57783"/>
    </ligand>
</feature>
<dbReference type="InterPro" id="IPR036291">
    <property type="entry name" value="NAD(P)-bd_dom_sf"/>
</dbReference>
<dbReference type="GO" id="GO:0030604">
    <property type="term" value="F:1-deoxy-D-xylulose-5-phosphate reductoisomerase activity"/>
    <property type="evidence" value="ECO:0007669"/>
    <property type="project" value="UniProtKB-UniRule"/>
</dbReference>
<comment type="caution">
    <text evidence="13">The sequence shown here is derived from an EMBL/GenBank/DDBJ whole genome shotgun (WGS) entry which is preliminary data.</text>
</comment>
<dbReference type="Gene3D" id="1.10.1740.10">
    <property type="match status" value="1"/>
</dbReference>
<feature type="binding site" evidence="9">
    <location>
        <position position="203"/>
    </location>
    <ligand>
        <name>NADPH</name>
        <dbReference type="ChEBI" id="CHEBI:57783"/>
    </ligand>
</feature>
<dbReference type="RefSeq" id="WP_152946595.1">
    <property type="nucleotide sequence ID" value="NZ_WHYR01000022.1"/>
</dbReference>
<dbReference type="Proteomes" id="UP000441717">
    <property type="component" value="Unassembled WGS sequence"/>
</dbReference>
<comment type="similarity">
    <text evidence="2 9">Belongs to the DXR family.</text>
</comment>
<dbReference type="NCBIfam" id="NF009114">
    <property type="entry name" value="PRK12464.1"/>
    <property type="match status" value="1"/>
</dbReference>
<reference evidence="13 14" key="1">
    <citation type="submission" date="2019-10" db="EMBL/GenBank/DDBJ databases">
        <title>Comparative genomics of sulfur disproportionating microorganisms.</title>
        <authorList>
            <person name="Ward L.M."/>
            <person name="Bertran E."/>
            <person name="Johnston D."/>
        </authorList>
    </citation>
    <scope>NUCLEOTIDE SEQUENCE [LARGE SCALE GENOMIC DNA]</scope>
    <source>
        <strain evidence="13 14">DSM 14055</strain>
    </source>
</reference>
<dbReference type="SUPFAM" id="SSF55347">
    <property type="entry name" value="Glyceraldehyde-3-phosphate dehydrogenase-like, C-terminal domain"/>
    <property type="match status" value="1"/>
</dbReference>
<comment type="cofactor">
    <cofactor evidence="9">
        <name>Mg(2+)</name>
        <dbReference type="ChEBI" id="CHEBI:18420"/>
    </cofactor>
    <cofactor evidence="9">
        <name>Mn(2+)</name>
        <dbReference type="ChEBI" id="CHEBI:29035"/>
    </cofactor>
</comment>
<feature type="binding site" evidence="9">
    <location>
        <position position="215"/>
    </location>
    <ligand>
        <name>1-deoxy-D-xylulose 5-phosphate</name>
        <dbReference type="ChEBI" id="CHEBI:57792"/>
    </ligand>
</feature>
<keyword evidence="4 9" id="KW-0521">NADP</keyword>
<keyword evidence="7 9" id="KW-0414">Isoprene biosynthesis</keyword>
<dbReference type="InterPro" id="IPR003821">
    <property type="entry name" value="DXP_reductoisomerase"/>
</dbReference>
<evidence type="ECO:0000256" key="6">
    <source>
        <dbReference type="ARBA" id="ARBA00023211"/>
    </source>
</evidence>
<dbReference type="PIRSF" id="PIRSF006205">
    <property type="entry name" value="Dxp_reductismrs"/>
    <property type="match status" value="1"/>
</dbReference>
<feature type="binding site" evidence="9">
    <location>
        <position position="125"/>
    </location>
    <ligand>
        <name>NADPH</name>
        <dbReference type="ChEBI" id="CHEBI:57783"/>
    </ligand>
</feature>
<keyword evidence="9" id="KW-0460">Magnesium</keyword>
<feature type="binding site" evidence="9">
    <location>
        <position position="219"/>
    </location>
    <ligand>
        <name>1-deoxy-D-xylulose 5-phosphate</name>
        <dbReference type="ChEBI" id="CHEBI:57792"/>
    </ligand>
</feature>
<dbReference type="Pfam" id="PF08436">
    <property type="entry name" value="DXP_redisom_C"/>
    <property type="match status" value="1"/>
</dbReference>
<evidence type="ECO:0000259" key="10">
    <source>
        <dbReference type="Pfam" id="PF02670"/>
    </source>
</evidence>
<name>A0A6N7ISN3_9FIRM</name>
<dbReference type="EMBL" id="WHYR01000022">
    <property type="protein sequence ID" value="MQL52467.1"/>
    <property type="molecule type" value="Genomic_DNA"/>
</dbReference>
<dbReference type="Gene3D" id="3.40.50.720">
    <property type="entry name" value="NAD(P)-binding Rossmann-like Domain"/>
    <property type="match status" value="1"/>
</dbReference>
<dbReference type="GO" id="GO:0030145">
    <property type="term" value="F:manganese ion binding"/>
    <property type="evidence" value="ECO:0007669"/>
    <property type="project" value="TreeGrafter"/>
</dbReference>
<proteinExistence type="inferred from homology"/>
<dbReference type="InterPro" id="IPR026877">
    <property type="entry name" value="DXPR_C"/>
</dbReference>
<evidence type="ECO:0000256" key="4">
    <source>
        <dbReference type="ARBA" id="ARBA00022857"/>
    </source>
</evidence>
<dbReference type="EC" id="1.1.1.267" evidence="9"/>
<feature type="binding site" evidence="9">
    <location>
        <position position="38"/>
    </location>
    <ligand>
        <name>NADPH</name>
        <dbReference type="ChEBI" id="CHEBI:57783"/>
    </ligand>
</feature>
<dbReference type="AlphaFoldDB" id="A0A6N7ISN3"/>
<feature type="binding site" evidence="9">
    <location>
        <position position="197"/>
    </location>
    <ligand>
        <name>1-deoxy-D-xylulose 5-phosphate</name>
        <dbReference type="ChEBI" id="CHEBI:57792"/>
    </ligand>
</feature>
<evidence type="ECO:0000313" key="13">
    <source>
        <dbReference type="EMBL" id="MQL52467.1"/>
    </source>
</evidence>
<evidence type="ECO:0000259" key="12">
    <source>
        <dbReference type="Pfam" id="PF13288"/>
    </source>
</evidence>
<feature type="domain" description="1-deoxy-D-xylulose 5-phosphate reductoisomerase C-terminal" evidence="11">
    <location>
        <begin position="145"/>
        <end position="227"/>
    </location>
</feature>
<comment type="function">
    <text evidence="9">Catalyzes the NADPH-dependent rearrangement and reduction of 1-deoxy-D-xylulose-5-phosphate (DXP) to 2-C-methyl-D-erythritol 4-phosphate (MEP).</text>
</comment>
<dbReference type="GO" id="GO:0016853">
    <property type="term" value="F:isomerase activity"/>
    <property type="evidence" value="ECO:0007669"/>
    <property type="project" value="UniProtKB-KW"/>
</dbReference>
<organism evidence="13 14">
    <name type="scientific">Desulfofundulus thermobenzoicus</name>
    <dbReference type="NCBI Taxonomy" id="29376"/>
    <lineage>
        <taxon>Bacteria</taxon>
        <taxon>Bacillati</taxon>
        <taxon>Bacillota</taxon>
        <taxon>Clostridia</taxon>
        <taxon>Eubacteriales</taxon>
        <taxon>Peptococcaceae</taxon>
        <taxon>Desulfofundulus</taxon>
    </lineage>
</organism>
<evidence type="ECO:0000256" key="3">
    <source>
        <dbReference type="ARBA" id="ARBA00022723"/>
    </source>
</evidence>
<accession>A0A6N7ISN3</accession>
<dbReference type="HAMAP" id="MF_00183">
    <property type="entry name" value="DXP_reductoisom"/>
    <property type="match status" value="1"/>
</dbReference>
<keyword evidence="5 9" id="KW-0560">Oxidoreductase</keyword>
<feature type="binding site" evidence="9">
    <location>
        <position position="151"/>
    </location>
    <ligand>
        <name>Mn(2+)</name>
        <dbReference type="ChEBI" id="CHEBI:29035"/>
    </ligand>
</feature>
<comment type="catalytic activity">
    <reaction evidence="8">
        <text>2-C-methyl-D-erythritol 4-phosphate + NADP(+) = 1-deoxy-D-xylulose 5-phosphate + NADPH + H(+)</text>
        <dbReference type="Rhea" id="RHEA:13717"/>
        <dbReference type="ChEBI" id="CHEBI:15378"/>
        <dbReference type="ChEBI" id="CHEBI:57783"/>
        <dbReference type="ChEBI" id="CHEBI:57792"/>
        <dbReference type="ChEBI" id="CHEBI:58262"/>
        <dbReference type="ChEBI" id="CHEBI:58349"/>
        <dbReference type="EC" id="1.1.1.267"/>
    </reaction>
    <physiologicalReaction direction="right-to-left" evidence="8">
        <dbReference type="Rhea" id="RHEA:13719"/>
    </physiologicalReaction>
</comment>
<evidence type="ECO:0000259" key="11">
    <source>
        <dbReference type="Pfam" id="PF08436"/>
    </source>
</evidence>
<feature type="binding site" evidence="9">
    <location>
        <position position="11"/>
    </location>
    <ligand>
        <name>NADPH</name>
        <dbReference type="ChEBI" id="CHEBI:57783"/>
    </ligand>
</feature>
<protein>
    <recommendedName>
        <fullName evidence="9">1-deoxy-D-xylulose 5-phosphate reductoisomerase</fullName>
        <shortName evidence="9">DXP reductoisomerase</shortName>
        <ecNumber evidence="9">1.1.1.267</ecNumber>
    </recommendedName>
    <alternativeName>
        <fullName evidence="9">1-deoxyxylulose-5-phosphate reductoisomerase</fullName>
    </alternativeName>
    <alternativeName>
        <fullName evidence="9">2-C-methyl-D-erythritol 4-phosphate synthase</fullName>
    </alternativeName>
</protein>
<evidence type="ECO:0000313" key="14">
    <source>
        <dbReference type="Proteomes" id="UP000441717"/>
    </source>
</evidence>
<feature type="binding site" evidence="9">
    <location>
        <position position="124"/>
    </location>
    <ligand>
        <name>1-deoxy-D-xylulose 5-phosphate</name>
        <dbReference type="ChEBI" id="CHEBI:57792"/>
    </ligand>
</feature>
<feature type="binding site" evidence="9">
    <location>
        <position position="13"/>
    </location>
    <ligand>
        <name>NADPH</name>
        <dbReference type="ChEBI" id="CHEBI:57783"/>
    </ligand>
</feature>
<feature type="binding site" evidence="9">
    <location>
        <position position="12"/>
    </location>
    <ligand>
        <name>NADPH</name>
        <dbReference type="ChEBI" id="CHEBI:57783"/>
    </ligand>
</feature>
<keyword evidence="14" id="KW-1185">Reference proteome</keyword>
<dbReference type="InterPro" id="IPR013644">
    <property type="entry name" value="DXP_reductoisomerase_C"/>
</dbReference>
<dbReference type="PANTHER" id="PTHR30525">
    <property type="entry name" value="1-DEOXY-D-XYLULOSE 5-PHOSPHATE REDUCTOISOMERASE"/>
    <property type="match status" value="1"/>
</dbReference>
<sequence>MKEIAILGSTGSIGRQALDVIREFPGDLRVAGLSAGRNWPLLLQQIKEFHPRVVAVAGEGEARELKKHLSGTGGPEIFWGEDGLVQVAASSGARVVLTAITGTAGLMPTVAALRKGLSIALANKETLVAAGALVMELARSTGADIFPVDSEHSAIWQCLDGHRENAVNRIMLTASGGPFRREPADLSAVTVEQALAHPNWTMGRKITIDSATLMNKGLEVLEARWLFGVDLDRIEVVIHPQSIIHSMVEFVDGSVLAQMGPPDMRLPIQYALSYPRRWSNRLPRVNWYSLKGLTFEPPDTRRFPCLGLAYAAGRAGGTMPAVLNAANEVAVEAFLNGEIGFTGISRVVEAVMDEHRVVSRPDLEEILFADGWAREKAREIIRR</sequence>
<feature type="binding site" evidence="9">
    <location>
        <position position="149"/>
    </location>
    <ligand>
        <name>Mn(2+)</name>
        <dbReference type="ChEBI" id="CHEBI:29035"/>
    </ligand>
</feature>
<feature type="domain" description="DXP reductoisomerase C-terminal" evidence="12">
    <location>
        <begin position="259"/>
        <end position="375"/>
    </location>
</feature>
<dbReference type="NCBIfam" id="TIGR00243">
    <property type="entry name" value="Dxr"/>
    <property type="match status" value="1"/>
</dbReference>
<dbReference type="SUPFAM" id="SSF51735">
    <property type="entry name" value="NAD(P)-binding Rossmann-fold domains"/>
    <property type="match status" value="1"/>
</dbReference>
<dbReference type="Pfam" id="PF13288">
    <property type="entry name" value="DXPR_C"/>
    <property type="match status" value="1"/>
</dbReference>
<feature type="binding site" evidence="9">
    <location>
        <position position="36"/>
    </location>
    <ligand>
        <name>NADPH</name>
        <dbReference type="ChEBI" id="CHEBI:57783"/>
    </ligand>
</feature>
<dbReference type="UniPathway" id="UPA00056">
    <property type="reaction ID" value="UER00092"/>
</dbReference>
<comment type="pathway">
    <text evidence="1 9">Isoprenoid biosynthesis; isopentenyl diphosphate biosynthesis via DXP pathway; isopentenyl diphosphate from 1-deoxy-D-xylulose 5-phosphate: step 1/6.</text>
</comment>
<evidence type="ECO:0000256" key="2">
    <source>
        <dbReference type="ARBA" id="ARBA00006825"/>
    </source>
</evidence>
<dbReference type="GO" id="GO:0051484">
    <property type="term" value="P:isopentenyl diphosphate biosynthetic process, methylerythritol 4-phosphate pathway involved in terpenoid biosynthetic process"/>
    <property type="evidence" value="ECO:0007669"/>
    <property type="project" value="TreeGrafter"/>
</dbReference>
<dbReference type="InterPro" id="IPR013512">
    <property type="entry name" value="DXP_reductoisomerase_N"/>
</dbReference>
<dbReference type="InterPro" id="IPR036169">
    <property type="entry name" value="DXPR_C_sf"/>
</dbReference>
<feature type="binding site" evidence="9">
    <location>
        <position position="216"/>
    </location>
    <ligand>
        <name>1-deoxy-D-xylulose 5-phosphate</name>
        <dbReference type="ChEBI" id="CHEBI:57792"/>
    </ligand>
</feature>
<dbReference type="FunFam" id="3.40.50.720:FF:000045">
    <property type="entry name" value="1-deoxy-D-xylulose 5-phosphate reductoisomerase"/>
    <property type="match status" value="1"/>
</dbReference>
<gene>
    <name evidence="9" type="primary">dxr</name>
    <name evidence="13" type="ORF">GFC01_09370</name>
</gene>
<feature type="binding site" evidence="9">
    <location>
        <position position="151"/>
    </location>
    <ligand>
        <name>1-deoxy-D-xylulose 5-phosphate</name>
        <dbReference type="ChEBI" id="CHEBI:57792"/>
    </ligand>
</feature>